<proteinExistence type="predicted"/>
<reference evidence="1" key="1">
    <citation type="submission" date="2022-07" db="EMBL/GenBank/DDBJ databases">
        <title>Complete Genome Sequence of the Radioresistant Bacterium Deinococcus aetherius ST0316, Isolated from the Air Dust collected in Lower Stratosphere above Japan.</title>
        <authorList>
            <person name="Satoh K."/>
            <person name="Hagiwara K."/>
            <person name="Katsumata K."/>
            <person name="Kubo A."/>
            <person name="Yokobori S."/>
            <person name="Yamagishi A."/>
            <person name="Oono Y."/>
            <person name="Narumi I."/>
        </authorList>
    </citation>
    <scope>NUCLEOTIDE SEQUENCE</scope>
    <source>
        <strain evidence="1">ST0316</strain>
    </source>
</reference>
<gene>
    <name evidence="1" type="ORF">DAETH_10890</name>
</gene>
<evidence type="ECO:0000313" key="1">
    <source>
        <dbReference type="EMBL" id="BDP41120.1"/>
    </source>
</evidence>
<keyword evidence="2" id="KW-1185">Reference proteome</keyword>
<protein>
    <submittedName>
        <fullName evidence="1">Uncharacterized protein</fullName>
    </submittedName>
</protein>
<evidence type="ECO:0000313" key="2">
    <source>
        <dbReference type="Proteomes" id="UP001064971"/>
    </source>
</evidence>
<dbReference type="Proteomes" id="UP001064971">
    <property type="component" value="Chromosome"/>
</dbReference>
<sequence>MDALLVSVASEAPGSYGVMSWRDSERDDDFTVRVMARGRLSDHPDPFLSPVIPTVEDAWEPGME</sequence>
<organism evidence="1 2">
    <name type="scientific">Deinococcus aetherius</name>
    <dbReference type="NCBI Taxonomy" id="200252"/>
    <lineage>
        <taxon>Bacteria</taxon>
        <taxon>Thermotogati</taxon>
        <taxon>Deinococcota</taxon>
        <taxon>Deinococci</taxon>
        <taxon>Deinococcales</taxon>
        <taxon>Deinococcaceae</taxon>
        <taxon>Deinococcus</taxon>
    </lineage>
</organism>
<dbReference type="InterPro" id="IPR028965">
    <property type="entry name" value="Imm7"/>
</dbReference>
<name>A0ABM8ABI0_9DEIO</name>
<dbReference type="Pfam" id="PF15585">
    <property type="entry name" value="Imm7"/>
    <property type="match status" value="1"/>
</dbReference>
<dbReference type="EMBL" id="AP026560">
    <property type="protein sequence ID" value="BDP41120.1"/>
    <property type="molecule type" value="Genomic_DNA"/>
</dbReference>
<accession>A0ABM8ABI0</accession>